<keyword evidence="2" id="KW-0964">Secreted</keyword>
<evidence type="ECO:0000313" key="7">
    <source>
        <dbReference type="Proteomes" id="UP001147653"/>
    </source>
</evidence>
<gene>
    <name evidence="6" type="ORF">OJ997_10745</name>
</gene>
<evidence type="ECO:0000259" key="5">
    <source>
        <dbReference type="Pfam" id="PF24517"/>
    </source>
</evidence>
<organism evidence="6 7">
    <name type="scientific">Solirubrobacter phytolaccae</name>
    <dbReference type="NCBI Taxonomy" id="1404360"/>
    <lineage>
        <taxon>Bacteria</taxon>
        <taxon>Bacillati</taxon>
        <taxon>Actinomycetota</taxon>
        <taxon>Thermoleophilia</taxon>
        <taxon>Solirubrobacterales</taxon>
        <taxon>Solirubrobacteraceae</taxon>
        <taxon>Solirubrobacter</taxon>
    </lineage>
</organism>
<name>A0A9X3S8U3_9ACTN</name>
<keyword evidence="3 4" id="KW-0732">Signal</keyword>
<dbReference type="EMBL" id="JAPDDP010000015">
    <property type="protein sequence ID" value="MDA0180771.1"/>
    <property type="molecule type" value="Genomic_DNA"/>
</dbReference>
<dbReference type="NCBIfam" id="NF033679">
    <property type="entry name" value="DNRLRE_dom"/>
    <property type="match status" value="1"/>
</dbReference>
<dbReference type="InterPro" id="IPR055372">
    <property type="entry name" value="CBM96"/>
</dbReference>
<feature type="chain" id="PRO_5040748805" evidence="4">
    <location>
        <begin position="22"/>
        <end position="205"/>
    </location>
</feature>
<sequence>MTAAALAAIGGTTAFAGVAQATTVDVPVTEDCSLYANSGSTSFCTDTTLNVGRNFGVAGNAIHSVLQFDVAAYVPDGYHVESATLKLKFIDQGESESWATVHRLTSSFDGNATWNTRDGVTAWTTGGGDFGSAEDENYISSIDLPDWADWDVTAMAADWAAGVVPNNGLALVSPWPGVLAATFAASEDGPSTAPYIELTYEADTA</sequence>
<accession>A0A9X3S8U3</accession>
<comment type="subcellular location">
    <subcellularLocation>
        <location evidence="1">Secreted</location>
    </subcellularLocation>
</comment>
<evidence type="ECO:0000313" key="6">
    <source>
        <dbReference type="EMBL" id="MDA0180771.1"/>
    </source>
</evidence>
<dbReference type="Proteomes" id="UP001147653">
    <property type="component" value="Unassembled WGS sequence"/>
</dbReference>
<proteinExistence type="predicted"/>
<feature type="domain" description="Carbohydrate-binding module family 96" evidence="5">
    <location>
        <begin position="29"/>
        <end position="199"/>
    </location>
</feature>
<feature type="signal peptide" evidence="4">
    <location>
        <begin position="1"/>
        <end position="21"/>
    </location>
</feature>
<reference evidence="6" key="1">
    <citation type="submission" date="2022-10" db="EMBL/GenBank/DDBJ databases">
        <title>The WGS of Solirubrobacter phytolaccae KCTC 29190.</title>
        <authorList>
            <person name="Jiang Z."/>
        </authorList>
    </citation>
    <scope>NUCLEOTIDE SEQUENCE</scope>
    <source>
        <strain evidence="6">KCTC 29190</strain>
    </source>
</reference>
<comment type="caution">
    <text evidence="6">The sequence shown here is derived from an EMBL/GenBank/DDBJ whole genome shotgun (WGS) entry which is preliminary data.</text>
</comment>
<dbReference type="AlphaFoldDB" id="A0A9X3S8U3"/>
<keyword evidence="7" id="KW-1185">Reference proteome</keyword>
<protein>
    <submittedName>
        <fullName evidence="6">DNRLRE domain-containing protein</fullName>
    </submittedName>
</protein>
<dbReference type="RefSeq" id="WP_270025083.1">
    <property type="nucleotide sequence ID" value="NZ_JAPDDP010000015.1"/>
</dbReference>
<evidence type="ECO:0000256" key="3">
    <source>
        <dbReference type="ARBA" id="ARBA00022729"/>
    </source>
</evidence>
<dbReference type="GO" id="GO:0005576">
    <property type="term" value="C:extracellular region"/>
    <property type="evidence" value="ECO:0007669"/>
    <property type="project" value="UniProtKB-SubCell"/>
</dbReference>
<evidence type="ECO:0000256" key="2">
    <source>
        <dbReference type="ARBA" id="ARBA00022525"/>
    </source>
</evidence>
<evidence type="ECO:0000256" key="1">
    <source>
        <dbReference type="ARBA" id="ARBA00004613"/>
    </source>
</evidence>
<evidence type="ECO:0000256" key="4">
    <source>
        <dbReference type="SAM" id="SignalP"/>
    </source>
</evidence>
<dbReference type="Pfam" id="PF24517">
    <property type="entry name" value="CBM96"/>
    <property type="match status" value="1"/>
</dbReference>